<dbReference type="InterPro" id="IPR047177">
    <property type="entry name" value="Pept_M20A"/>
</dbReference>
<dbReference type="PANTHER" id="PTHR45962:SF1">
    <property type="entry name" value="N-FATTY-ACYL-AMINO ACID SYNTHASE_HYDROLASE PM20D1"/>
    <property type="match status" value="1"/>
</dbReference>
<evidence type="ECO:0000256" key="3">
    <source>
        <dbReference type="ARBA" id="ARBA00022723"/>
    </source>
</evidence>
<dbReference type="EMBL" id="JAFGIX010000060">
    <property type="protein sequence ID" value="MBN1573955.1"/>
    <property type="molecule type" value="Genomic_DNA"/>
</dbReference>
<dbReference type="Gene3D" id="3.40.630.10">
    <property type="entry name" value="Zn peptidases"/>
    <property type="match status" value="1"/>
</dbReference>
<dbReference type="GO" id="GO:0046872">
    <property type="term" value="F:metal ion binding"/>
    <property type="evidence" value="ECO:0007669"/>
    <property type="project" value="UniProtKB-KW"/>
</dbReference>
<dbReference type="InterPro" id="IPR036264">
    <property type="entry name" value="Bact_exopeptidase_dim_dom"/>
</dbReference>
<feature type="domain" description="Peptidase M20 dimerisation" evidence="6">
    <location>
        <begin position="203"/>
        <end position="349"/>
    </location>
</feature>
<reference evidence="7" key="1">
    <citation type="journal article" date="2021" name="Environ. Microbiol.">
        <title>Genomic characterization of three novel Desulfobacterota classes expand the metabolic and phylogenetic diversity of the phylum.</title>
        <authorList>
            <person name="Murphy C.L."/>
            <person name="Biggerstaff J."/>
            <person name="Eichhorn A."/>
            <person name="Ewing E."/>
            <person name="Shahan R."/>
            <person name="Soriano D."/>
            <person name="Stewart S."/>
            <person name="VanMol K."/>
            <person name="Walker R."/>
            <person name="Walters P."/>
            <person name="Elshahed M.S."/>
            <person name="Youssef N.H."/>
        </authorList>
    </citation>
    <scope>NUCLEOTIDE SEQUENCE</scope>
    <source>
        <strain evidence="7">Zod_Metabat.24</strain>
    </source>
</reference>
<evidence type="ECO:0000259" key="6">
    <source>
        <dbReference type="Pfam" id="PF07687"/>
    </source>
</evidence>
<comment type="caution">
    <text evidence="7">The sequence shown here is derived from an EMBL/GenBank/DDBJ whole genome shotgun (WGS) entry which is preliminary data.</text>
</comment>
<dbReference type="PROSITE" id="PS00759">
    <property type="entry name" value="ARGE_DAPE_CPG2_2"/>
    <property type="match status" value="1"/>
</dbReference>
<dbReference type="Pfam" id="PF07687">
    <property type="entry name" value="M20_dimer"/>
    <property type="match status" value="1"/>
</dbReference>
<dbReference type="Pfam" id="PF01546">
    <property type="entry name" value="Peptidase_M20"/>
    <property type="match status" value="1"/>
</dbReference>
<evidence type="ECO:0000256" key="5">
    <source>
        <dbReference type="ARBA" id="ARBA00022833"/>
    </source>
</evidence>
<dbReference type="Proteomes" id="UP000809273">
    <property type="component" value="Unassembled WGS sequence"/>
</dbReference>
<evidence type="ECO:0000313" key="8">
    <source>
        <dbReference type="Proteomes" id="UP000809273"/>
    </source>
</evidence>
<dbReference type="PANTHER" id="PTHR45962">
    <property type="entry name" value="N-FATTY-ACYL-AMINO ACID SYNTHASE/HYDROLASE PM20D1"/>
    <property type="match status" value="1"/>
</dbReference>
<dbReference type="AlphaFoldDB" id="A0A9D8KF09"/>
<dbReference type="InterPro" id="IPR001261">
    <property type="entry name" value="ArgE/DapE_CS"/>
</dbReference>
<dbReference type="InterPro" id="IPR011650">
    <property type="entry name" value="Peptidase_M20_dimer"/>
</dbReference>
<organism evidence="7 8">
    <name type="scientific">Candidatus Zymogenus saltonus</name>
    <dbReference type="NCBI Taxonomy" id="2844893"/>
    <lineage>
        <taxon>Bacteria</taxon>
        <taxon>Deltaproteobacteria</taxon>
        <taxon>Candidatus Zymogenia</taxon>
        <taxon>Candidatus Zymogeniales</taxon>
        <taxon>Candidatus Zymogenaceae</taxon>
        <taxon>Candidatus Zymogenus</taxon>
    </lineage>
</organism>
<evidence type="ECO:0000313" key="7">
    <source>
        <dbReference type="EMBL" id="MBN1573955.1"/>
    </source>
</evidence>
<gene>
    <name evidence="7" type="ORF">JW984_12230</name>
</gene>
<sequence>MKIEDRKIGIDWEEIGREAAKILSDYIKIRTVNPPGDEEEAARFLESILKREGIEPLIMRSAPRRANLISRLSAKISGGDTSGLILLSHIDVVPVEEDKWERDPFGGEIVDGHIWGRGAVDDKGMGVMNLMATILVKRIGIELKRDLVFLATADEETGGKYGAGYMVKEQRERLKGKYLLNEGGAIVTDALPKGRPLVTVGAGEKGPLWLKLKRRGTPGHGSVPLPDNAVLRLSEALLRIERGKRPVIFSDVMVDFAAGLGDGMGGIKGGVLRLTALPPLRGLIGNIMGKNLSIGAMMRDTVSVTTFNAGVKENVIPDEAAATLDNRLLPGTDKSEYLDWIKKTMKDDSIEIEEIFHSPASRSPVDTDFYGSVKAVAQDMYPDVTVVPMVTSSFTDSRFFRDIGMVSYGLIPAELTTEELAAIHGHNERISERSLTNGVKFVYNLILKLCA</sequence>
<dbReference type="GO" id="GO:0006508">
    <property type="term" value="P:proteolysis"/>
    <property type="evidence" value="ECO:0007669"/>
    <property type="project" value="UniProtKB-KW"/>
</dbReference>
<dbReference type="PIRSF" id="PIRSF036696">
    <property type="entry name" value="ACY-1"/>
    <property type="match status" value="1"/>
</dbReference>
<keyword evidence="4" id="KW-0378">Hydrolase</keyword>
<dbReference type="SUPFAM" id="SSF53187">
    <property type="entry name" value="Zn-dependent exopeptidases"/>
    <property type="match status" value="1"/>
</dbReference>
<keyword evidence="3" id="KW-0479">Metal-binding</keyword>
<keyword evidence="5" id="KW-0862">Zinc</keyword>
<proteinExistence type="inferred from homology"/>
<evidence type="ECO:0000256" key="4">
    <source>
        <dbReference type="ARBA" id="ARBA00022801"/>
    </source>
</evidence>
<dbReference type="InterPro" id="IPR002933">
    <property type="entry name" value="Peptidase_M20"/>
</dbReference>
<dbReference type="SUPFAM" id="SSF55031">
    <property type="entry name" value="Bacterial exopeptidase dimerisation domain"/>
    <property type="match status" value="1"/>
</dbReference>
<evidence type="ECO:0000256" key="2">
    <source>
        <dbReference type="ARBA" id="ARBA00022670"/>
    </source>
</evidence>
<accession>A0A9D8KF09</accession>
<dbReference type="Gene3D" id="1.10.150.900">
    <property type="match status" value="1"/>
</dbReference>
<dbReference type="Gene3D" id="3.30.70.360">
    <property type="match status" value="1"/>
</dbReference>
<reference evidence="7" key="2">
    <citation type="submission" date="2021-01" db="EMBL/GenBank/DDBJ databases">
        <authorList>
            <person name="Hahn C.R."/>
            <person name="Youssef N.H."/>
            <person name="Elshahed M."/>
        </authorList>
    </citation>
    <scope>NUCLEOTIDE SEQUENCE</scope>
    <source>
        <strain evidence="7">Zod_Metabat.24</strain>
    </source>
</reference>
<protein>
    <submittedName>
        <fullName evidence="7">M20/M25/M40 family metallo-hydrolase</fullName>
    </submittedName>
</protein>
<keyword evidence="2" id="KW-0645">Protease</keyword>
<comment type="similarity">
    <text evidence="1">Belongs to the peptidase M20A family.</text>
</comment>
<name>A0A9D8KF09_9DELT</name>
<dbReference type="GO" id="GO:0008233">
    <property type="term" value="F:peptidase activity"/>
    <property type="evidence" value="ECO:0007669"/>
    <property type="project" value="UniProtKB-KW"/>
</dbReference>
<evidence type="ECO:0000256" key="1">
    <source>
        <dbReference type="ARBA" id="ARBA00006247"/>
    </source>
</evidence>